<dbReference type="SUPFAM" id="SSF53383">
    <property type="entry name" value="PLP-dependent transferases"/>
    <property type="match status" value="1"/>
</dbReference>
<keyword evidence="3 10" id="KW-0963">Cytoplasm</keyword>
<dbReference type="InterPro" id="IPR015422">
    <property type="entry name" value="PyrdxlP-dep_Trfase_small"/>
</dbReference>
<dbReference type="Proteomes" id="UP000727857">
    <property type="component" value="Unassembled WGS sequence"/>
</dbReference>
<comment type="cofactor">
    <cofactor evidence="1 10 11">
        <name>pyridoxal 5'-phosphate</name>
        <dbReference type="ChEBI" id="CHEBI:597326"/>
    </cofactor>
</comment>
<feature type="binding site" evidence="10">
    <location>
        <position position="237"/>
    </location>
    <ligand>
        <name>pyridoxal 5'-phosphate</name>
        <dbReference type="ChEBI" id="CHEBI:597326"/>
    </ligand>
</feature>
<dbReference type="PANTHER" id="PTHR11601:SF34">
    <property type="entry name" value="CYSTEINE DESULFURASE"/>
    <property type="match status" value="1"/>
</dbReference>
<dbReference type="PROSITE" id="PS00595">
    <property type="entry name" value="AA_TRANSFER_CLASS_5"/>
    <property type="match status" value="1"/>
</dbReference>
<name>A0A940IDM1_9FIRM</name>
<dbReference type="PIRSF" id="PIRSF005572">
    <property type="entry name" value="NifS"/>
    <property type="match status" value="1"/>
</dbReference>
<comment type="subcellular location">
    <subcellularLocation>
        <location evidence="10">Cytoplasm</location>
    </subcellularLocation>
</comment>
<sequence length="394" mass="42847">MKVYLDNSATTALDEHALAAMLPYFTEKFGNPSSLHSYGREASAAVDAARDKIASLIGARANEIYFTSGGSESDNWALKGAVRAARGARKHIITTAIEHPAIMETCEYLEKNEGVRVTYLPVDKDGRVNVEDLKNAVTDDTILVSVMFANNEMGAIQPIAEIGAFCKEEGILFHTDAVQAMDSQAIDVNALNIDMLSMSAHKFHGPKGIGVLYIRSGVRLARLIAGGHQERHMRAGTTDTPLIVGMADALETACRDREKNNARISALRDSFIKRVREGIPYVHLNGGTEHRLPNNVNFSFEFIEGESILINLDLAGIAVSSGSACSSGSLEPSHVILALGVPEELAHSSIRFSLGRDTTEEDMEYTYKVLKETVDKLRAISPLFNMEKGTGSYV</sequence>
<keyword evidence="8 10" id="KW-0411">Iron-sulfur</keyword>
<feature type="binding site" evidence="10">
    <location>
        <position position="179"/>
    </location>
    <ligand>
        <name>pyridoxal 5'-phosphate</name>
        <dbReference type="ChEBI" id="CHEBI:597326"/>
    </ligand>
</feature>
<dbReference type="GO" id="GO:0031071">
    <property type="term" value="F:cysteine desulfurase activity"/>
    <property type="evidence" value="ECO:0007669"/>
    <property type="project" value="UniProtKB-UniRule"/>
</dbReference>
<reference evidence="13" key="2">
    <citation type="journal article" date="2021" name="PeerJ">
        <title>Extensive microbial diversity within the chicken gut microbiome revealed by metagenomics and culture.</title>
        <authorList>
            <person name="Gilroy R."/>
            <person name="Ravi A."/>
            <person name="Getino M."/>
            <person name="Pursley I."/>
            <person name="Horton D.L."/>
            <person name="Alikhan N.F."/>
            <person name="Baker D."/>
            <person name="Gharbi K."/>
            <person name="Hall N."/>
            <person name="Watson M."/>
            <person name="Adriaenssens E.M."/>
            <person name="Foster-Nyarko E."/>
            <person name="Jarju S."/>
            <person name="Secka A."/>
            <person name="Antonio M."/>
            <person name="Oren A."/>
            <person name="Chaudhuri R.R."/>
            <person name="La Ragione R."/>
            <person name="Hildebrand F."/>
            <person name="Pallen M.J."/>
        </authorList>
    </citation>
    <scope>NUCLEOTIDE SEQUENCE</scope>
    <source>
        <strain evidence="13">517</strain>
    </source>
</reference>
<evidence type="ECO:0000256" key="10">
    <source>
        <dbReference type="HAMAP-Rule" id="MF_00331"/>
    </source>
</evidence>
<reference evidence="13" key="1">
    <citation type="submission" date="2020-10" db="EMBL/GenBank/DDBJ databases">
        <authorList>
            <person name="Gilroy R."/>
        </authorList>
    </citation>
    <scope>NUCLEOTIDE SEQUENCE</scope>
    <source>
        <strain evidence="13">517</strain>
    </source>
</reference>
<dbReference type="InterPro" id="IPR020578">
    <property type="entry name" value="Aminotrans_V_PyrdxlP_BS"/>
</dbReference>
<dbReference type="PANTHER" id="PTHR11601">
    <property type="entry name" value="CYSTEINE DESULFURYLASE FAMILY MEMBER"/>
    <property type="match status" value="1"/>
</dbReference>
<dbReference type="NCBIfam" id="TIGR03402">
    <property type="entry name" value="FeS_nifS"/>
    <property type="match status" value="1"/>
</dbReference>
<proteinExistence type="inferred from homology"/>
<dbReference type="InterPro" id="IPR016454">
    <property type="entry name" value="Cysteine_dSase"/>
</dbReference>
<comment type="function">
    <text evidence="10">Master enzyme that delivers sulfur to a number of partners involved in Fe-S cluster assembly, tRNA modification or cofactor biosynthesis. Catalyzes the removal of elemental sulfur atoms from cysteine to produce alanine. Functions as a sulfur delivery protein for Fe-S cluster synthesis onto IscU, an Fe-S scaffold assembly protein, as well as other S acceptor proteins.</text>
</comment>
<feature type="binding site" evidence="10">
    <location>
        <begin position="199"/>
        <end position="201"/>
    </location>
    <ligand>
        <name>pyridoxal 5'-phosphate</name>
        <dbReference type="ChEBI" id="CHEBI:597326"/>
    </ligand>
</feature>
<evidence type="ECO:0000256" key="11">
    <source>
        <dbReference type="RuleBase" id="RU004504"/>
    </source>
</evidence>
<dbReference type="Pfam" id="PF00266">
    <property type="entry name" value="Aminotran_5"/>
    <property type="match status" value="1"/>
</dbReference>
<dbReference type="InterPro" id="IPR010240">
    <property type="entry name" value="Cys_deSase_IscS"/>
</dbReference>
<feature type="binding site" evidence="10">
    <location>
        <begin position="70"/>
        <end position="71"/>
    </location>
    <ligand>
        <name>pyridoxal 5'-phosphate</name>
        <dbReference type="ChEBI" id="CHEBI:597326"/>
    </ligand>
</feature>
<organism evidence="13 14">
    <name type="scientific">Candidatus Stercoripulliclostridium pullicola</name>
    <dbReference type="NCBI Taxonomy" id="2840953"/>
    <lineage>
        <taxon>Bacteria</taxon>
        <taxon>Bacillati</taxon>
        <taxon>Bacillota</taxon>
        <taxon>Clostridia</taxon>
        <taxon>Eubacteriales</taxon>
        <taxon>Candidatus Stercoripulliclostridium</taxon>
    </lineage>
</organism>
<evidence type="ECO:0000259" key="12">
    <source>
        <dbReference type="Pfam" id="PF00266"/>
    </source>
</evidence>
<dbReference type="InterPro" id="IPR015421">
    <property type="entry name" value="PyrdxlP-dep_Trfase_major"/>
</dbReference>
<evidence type="ECO:0000256" key="4">
    <source>
        <dbReference type="ARBA" id="ARBA00022679"/>
    </source>
</evidence>
<comment type="catalytic activity">
    <reaction evidence="9 10">
        <text>(sulfur carrier)-H + L-cysteine = (sulfur carrier)-SH + L-alanine</text>
        <dbReference type="Rhea" id="RHEA:43892"/>
        <dbReference type="Rhea" id="RHEA-COMP:14737"/>
        <dbReference type="Rhea" id="RHEA-COMP:14739"/>
        <dbReference type="ChEBI" id="CHEBI:29917"/>
        <dbReference type="ChEBI" id="CHEBI:35235"/>
        <dbReference type="ChEBI" id="CHEBI:57972"/>
        <dbReference type="ChEBI" id="CHEBI:64428"/>
        <dbReference type="EC" id="2.8.1.7"/>
    </reaction>
</comment>
<dbReference type="Gene3D" id="1.10.260.50">
    <property type="match status" value="1"/>
</dbReference>
<dbReference type="InterPro" id="IPR015424">
    <property type="entry name" value="PyrdxlP-dep_Trfase"/>
</dbReference>
<dbReference type="FunFam" id="3.40.640.10:FF:000084">
    <property type="entry name" value="IscS-like cysteine desulfurase"/>
    <property type="match status" value="1"/>
</dbReference>
<dbReference type="GO" id="GO:0046872">
    <property type="term" value="F:metal ion binding"/>
    <property type="evidence" value="ECO:0007669"/>
    <property type="project" value="UniProtKB-KW"/>
</dbReference>
<dbReference type="Gene3D" id="3.90.1150.10">
    <property type="entry name" value="Aspartate Aminotransferase, domain 1"/>
    <property type="match status" value="1"/>
</dbReference>
<feature type="active site" description="Cysteine persulfide intermediate" evidence="10">
    <location>
        <position position="325"/>
    </location>
</feature>
<feature type="modified residue" description="N6-(pyridoxal phosphate)lysine" evidence="10">
    <location>
        <position position="202"/>
    </location>
</feature>
<dbReference type="EMBL" id="JADINF010000140">
    <property type="protein sequence ID" value="MBO8424468.1"/>
    <property type="molecule type" value="Genomic_DNA"/>
</dbReference>
<evidence type="ECO:0000256" key="7">
    <source>
        <dbReference type="ARBA" id="ARBA00023004"/>
    </source>
</evidence>
<evidence type="ECO:0000256" key="1">
    <source>
        <dbReference type="ARBA" id="ARBA00001933"/>
    </source>
</evidence>
<dbReference type="Gene3D" id="3.40.640.10">
    <property type="entry name" value="Type I PLP-dependent aspartate aminotransferase-like (Major domain)"/>
    <property type="match status" value="1"/>
</dbReference>
<comment type="similarity">
    <text evidence="2 10">Belongs to the class-V pyridoxal-phosphate-dependent aminotransferase family. NifS/IscS subfamily.</text>
</comment>
<gene>
    <name evidence="13" type="primary">nifS</name>
    <name evidence="10" type="synonym">iscS</name>
    <name evidence="13" type="ORF">IAB16_05570</name>
</gene>
<keyword evidence="10" id="KW-0001">2Fe-2S</keyword>
<keyword evidence="6 10" id="KW-0663">Pyridoxal phosphate</keyword>
<dbReference type="GO" id="GO:0051537">
    <property type="term" value="F:2 iron, 2 sulfur cluster binding"/>
    <property type="evidence" value="ECO:0007669"/>
    <property type="project" value="UniProtKB-UniRule"/>
</dbReference>
<dbReference type="InterPro" id="IPR017772">
    <property type="entry name" value="Cys_deSase_NifS_bac/arc"/>
</dbReference>
<evidence type="ECO:0000256" key="6">
    <source>
        <dbReference type="ARBA" id="ARBA00022898"/>
    </source>
</evidence>
<dbReference type="GO" id="GO:1990221">
    <property type="term" value="C:L-cysteine desulfurase complex"/>
    <property type="evidence" value="ECO:0007669"/>
    <property type="project" value="UniProtKB-ARBA"/>
</dbReference>
<evidence type="ECO:0000256" key="3">
    <source>
        <dbReference type="ARBA" id="ARBA00022490"/>
    </source>
</evidence>
<comment type="pathway">
    <text evidence="10">Cofactor biosynthesis; iron-sulfur cluster biosynthesis.</text>
</comment>
<evidence type="ECO:0000256" key="8">
    <source>
        <dbReference type="ARBA" id="ARBA00023014"/>
    </source>
</evidence>
<evidence type="ECO:0000313" key="14">
    <source>
        <dbReference type="Proteomes" id="UP000727857"/>
    </source>
</evidence>
<evidence type="ECO:0000256" key="9">
    <source>
        <dbReference type="ARBA" id="ARBA00050776"/>
    </source>
</evidence>
<feature type="binding site" evidence="10">
    <location>
        <position position="151"/>
    </location>
    <ligand>
        <name>pyridoxal 5'-phosphate</name>
        <dbReference type="ChEBI" id="CHEBI:597326"/>
    </ligand>
</feature>
<evidence type="ECO:0000256" key="2">
    <source>
        <dbReference type="ARBA" id="ARBA00006490"/>
    </source>
</evidence>
<dbReference type="EC" id="2.8.1.7" evidence="10"/>
<dbReference type="InterPro" id="IPR000192">
    <property type="entry name" value="Aminotrans_V_dom"/>
</dbReference>
<dbReference type="HAMAP" id="MF_00331">
    <property type="entry name" value="Cys_desulf_IscS"/>
    <property type="match status" value="1"/>
</dbReference>
<keyword evidence="7 10" id="KW-0408">Iron</keyword>
<protein>
    <recommendedName>
        <fullName evidence="10">Cysteine desulfurase IscS</fullName>
        <ecNumber evidence="10">2.8.1.7</ecNumber>
    </recommendedName>
</protein>
<dbReference type="NCBIfam" id="NF002806">
    <property type="entry name" value="PRK02948.1"/>
    <property type="match status" value="1"/>
</dbReference>
<comment type="subunit">
    <text evidence="10">Homodimer. Forms a heterotetramer with IscU, interacts with other sulfur acceptors.</text>
</comment>
<accession>A0A940IDM1</accession>
<evidence type="ECO:0000256" key="5">
    <source>
        <dbReference type="ARBA" id="ARBA00022723"/>
    </source>
</evidence>
<comment type="caution">
    <text evidence="13">The sequence shown here is derived from an EMBL/GenBank/DDBJ whole genome shotgun (WGS) entry which is preliminary data.</text>
</comment>
<evidence type="ECO:0000313" key="13">
    <source>
        <dbReference type="EMBL" id="MBO8424468.1"/>
    </source>
</evidence>
<keyword evidence="4 10" id="KW-0808">Transferase</keyword>
<dbReference type="GO" id="GO:0044571">
    <property type="term" value="P:[2Fe-2S] cluster assembly"/>
    <property type="evidence" value="ECO:0007669"/>
    <property type="project" value="UniProtKB-UniRule"/>
</dbReference>
<feature type="domain" description="Aminotransferase class V" evidence="12">
    <location>
        <begin position="3"/>
        <end position="364"/>
    </location>
</feature>
<dbReference type="AlphaFoldDB" id="A0A940IDM1"/>
<dbReference type="GO" id="GO:0030170">
    <property type="term" value="F:pyridoxal phosphate binding"/>
    <property type="evidence" value="ECO:0007669"/>
    <property type="project" value="UniProtKB-UniRule"/>
</dbReference>
<dbReference type="GO" id="GO:0006520">
    <property type="term" value="P:amino acid metabolic process"/>
    <property type="evidence" value="ECO:0007669"/>
    <property type="project" value="InterPro"/>
</dbReference>
<feature type="binding site" description="via persulfide group" evidence="10">
    <location>
        <position position="325"/>
    </location>
    <ligand>
        <name>[2Fe-2S] cluster</name>
        <dbReference type="ChEBI" id="CHEBI:190135"/>
        <note>ligand shared with IscU</note>
    </ligand>
</feature>
<keyword evidence="5 10" id="KW-0479">Metal-binding</keyword>